<dbReference type="STRING" id="1121865.OMW_00821"/>
<dbReference type="PATRIC" id="fig|1121865.3.peg.810"/>
<name>S1P2N2_9ENTE</name>
<protein>
    <submittedName>
        <fullName evidence="2">Uncharacterized protein</fullName>
    </submittedName>
</protein>
<accession>S1P2N2</accession>
<dbReference type="EMBL" id="ASWJ01000003">
    <property type="protein sequence ID" value="EOW87339.1"/>
    <property type="molecule type" value="Genomic_DNA"/>
</dbReference>
<keyword evidence="3" id="KW-1185">Reference proteome</keyword>
<dbReference type="RefSeq" id="WP_016182983.1">
    <property type="nucleotide sequence ID" value="NZ_JXKI01000022.1"/>
</dbReference>
<sequence length="173" mass="19790">MNYKDLIWKDIIKGAVIVGTCIILIAFCIIGMISYSNHRLLKAANQEEITFNYVIPNAAAETKDNHLFHISADITIQGPREMILTKTDKNQTKFLMMKSVPTSQLFQQEMNDKMKTTLFKNFEKTVKSSLDDYTTVSVINSFDEISYGFKADLTTQLAKQNIKVKDIHFSYSE</sequence>
<organism evidence="2 3">
    <name type="scientific">Enterococcus columbae DSM 7374 = ATCC 51263</name>
    <dbReference type="NCBI Taxonomy" id="1121865"/>
    <lineage>
        <taxon>Bacteria</taxon>
        <taxon>Bacillati</taxon>
        <taxon>Bacillota</taxon>
        <taxon>Bacilli</taxon>
        <taxon>Lactobacillales</taxon>
        <taxon>Enterococcaceae</taxon>
        <taxon>Enterococcus</taxon>
    </lineage>
</organism>
<reference evidence="2 3" key="1">
    <citation type="submission" date="2013-03" db="EMBL/GenBank/DDBJ databases">
        <title>The Genome Sequence of Enterococcus columbae ATCC_51263 (PacBio/Illumina hybrid assembly).</title>
        <authorList>
            <consortium name="The Broad Institute Genomics Platform"/>
            <consortium name="The Broad Institute Genome Sequencing Center for Infectious Disease"/>
            <person name="Earl A."/>
            <person name="Russ C."/>
            <person name="Gilmore M."/>
            <person name="Surin D."/>
            <person name="Walker B."/>
            <person name="Young S."/>
            <person name="Zeng Q."/>
            <person name="Gargeya S."/>
            <person name="Fitzgerald M."/>
            <person name="Haas B."/>
            <person name="Abouelleil A."/>
            <person name="Allen A.W."/>
            <person name="Alvarado L."/>
            <person name="Arachchi H.M."/>
            <person name="Berlin A.M."/>
            <person name="Chapman S.B."/>
            <person name="Gainer-Dewar J."/>
            <person name="Goldberg J."/>
            <person name="Griggs A."/>
            <person name="Gujja S."/>
            <person name="Hansen M."/>
            <person name="Howarth C."/>
            <person name="Imamovic A."/>
            <person name="Ireland A."/>
            <person name="Larimer J."/>
            <person name="McCowan C."/>
            <person name="Murphy C."/>
            <person name="Pearson M."/>
            <person name="Poon T.W."/>
            <person name="Priest M."/>
            <person name="Roberts A."/>
            <person name="Saif S."/>
            <person name="Shea T."/>
            <person name="Sisk P."/>
            <person name="Sykes S."/>
            <person name="Wortman J."/>
            <person name="Nusbaum C."/>
            <person name="Birren B."/>
        </authorList>
    </citation>
    <scope>NUCLEOTIDE SEQUENCE [LARGE SCALE GENOMIC DNA]</scope>
    <source>
        <strain evidence="2 3">ATCC 51263</strain>
    </source>
</reference>
<keyword evidence="1" id="KW-0812">Transmembrane</keyword>
<keyword evidence="1" id="KW-1133">Transmembrane helix</keyword>
<dbReference type="AlphaFoldDB" id="S1P2N2"/>
<keyword evidence="1" id="KW-0472">Membrane</keyword>
<feature type="transmembrane region" description="Helical" evidence="1">
    <location>
        <begin position="12"/>
        <end position="33"/>
    </location>
</feature>
<evidence type="ECO:0000256" key="1">
    <source>
        <dbReference type="SAM" id="Phobius"/>
    </source>
</evidence>
<dbReference type="OrthoDB" id="9922798at2"/>
<comment type="caution">
    <text evidence="2">The sequence shown here is derived from an EMBL/GenBank/DDBJ whole genome shotgun (WGS) entry which is preliminary data.</text>
</comment>
<evidence type="ECO:0000313" key="3">
    <source>
        <dbReference type="Proteomes" id="UP000014113"/>
    </source>
</evidence>
<evidence type="ECO:0000313" key="2">
    <source>
        <dbReference type="EMBL" id="EOW87339.1"/>
    </source>
</evidence>
<dbReference type="Proteomes" id="UP000014113">
    <property type="component" value="Unassembled WGS sequence"/>
</dbReference>
<gene>
    <name evidence="2" type="ORF">I568_00383</name>
</gene>
<dbReference type="eggNOG" id="ENOG5030811">
    <property type="taxonomic scope" value="Bacteria"/>
</dbReference>
<proteinExistence type="predicted"/>